<dbReference type="InterPro" id="IPR026444">
    <property type="entry name" value="Secre_tail"/>
</dbReference>
<reference evidence="3" key="1">
    <citation type="journal article" date="2019" name="Int. J. Syst. Evol. Microbiol.">
        <title>The Global Catalogue of Microorganisms (GCM) 10K type strain sequencing project: providing services to taxonomists for standard genome sequencing and annotation.</title>
        <authorList>
            <consortium name="The Broad Institute Genomics Platform"/>
            <consortium name="The Broad Institute Genome Sequencing Center for Infectious Disease"/>
            <person name="Wu L."/>
            <person name="Ma J."/>
        </authorList>
    </citation>
    <scope>NUCLEOTIDE SEQUENCE [LARGE SCALE GENOMIC DNA]</scope>
    <source>
        <strain evidence="3">CECT 7956</strain>
    </source>
</reference>
<comment type="caution">
    <text evidence="2">The sequence shown here is derived from an EMBL/GenBank/DDBJ whole genome shotgun (WGS) entry which is preliminary data.</text>
</comment>
<dbReference type="InterPro" id="IPR024079">
    <property type="entry name" value="MetalloPept_cat_dom_sf"/>
</dbReference>
<keyword evidence="2" id="KW-0378">Hydrolase</keyword>
<keyword evidence="3" id="KW-1185">Reference proteome</keyword>
<keyword evidence="2" id="KW-0482">Metalloprotease</keyword>
<dbReference type="RefSeq" id="WP_379834907.1">
    <property type="nucleotide sequence ID" value="NZ_JBHRYQ010000001.1"/>
</dbReference>
<dbReference type="GO" id="GO:0008237">
    <property type="term" value="F:metallopeptidase activity"/>
    <property type="evidence" value="ECO:0007669"/>
    <property type="project" value="UniProtKB-KW"/>
</dbReference>
<dbReference type="Proteomes" id="UP001595616">
    <property type="component" value="Unassembled WGS sequence"/>
</dbReference>
<dbReference type="NCBIfam" id="TIGR04183">
    <property type="entry name" value="Por_Secre_tail"/>
    <property type="match status" value="1"/>
</dbReference>
<name>A0ABV7YUC3_9BACT</name>
<evidence type="ECO:0000259" key="1">
    <source>
        <dbReference type="Pfam" id="PF19081"/>
    </source>
</evidence>
<proteinExistence type="predicted"/>
<dbReference type="Pfam" id="PF13582">
    <property type="entry name" value="Reprolysin_3"/>
    <property type="match status" value="1"/>
</dbReference>
<dbReference type="Gene3D" id="3.40.390.10">
    <property type="entry name" value="Collagenase (Catalytic Domain)"/>
    <property type="match status" value="1"/>
</dbReference>
<dbReference type="SUPFAM" id="SSF55486">
    <property type="entry name" value="Metalloproteases ('zincins'), catalytic domain"/>
    <property type="match status" value="1"/>
</dbReference>
<evidence type="ECO:0000313" key="3">
    <source>
        <dbReference type="Proteomes" id="UP001595616"/>
    </source>
</evidence>
<dbReference type="EMBL" id="JBHRYQ010000001">
    <property type="protein sequence ID" value="MFC3809617.1"/>
    <property type="molecule type" value="Genomic_DNA"/>
</dbReference>
<protein>
    <submittedName>
        <fullName evidence="2">Zinc-dependent metalloprotease family protein</fullName>
    </submittedName>
</protein>
<dbReference type="InterPro" id="IPR044023">
    <property type="entry name" value="Ig_7"/>
</dbReference>
<organism evidence="2 3">
    <name type="scientific">Lacihabitans lacunae</name>
    <dbReference type="NCBI Taxonomy" id="1028214"/>
    <lineage>
        <taxon>Bacteria</taxon>
        <taxon>Pseudomonadati</taxon>
        <taxon>Bacteroidota</taxon>
        <taxon>Cytophagia</taxon>
        <taxon>Cytophagales</taxon>
        <taxon>Leadbetterellaceae</taxon>
        <taxon>Lacihabitans</taxon>
    </lineage>
</organism>
<feature type="domain" description="Ig-like" evidence="1">
    <location>
        <begin position="589"/>
        <end position="666"/>
    </location>
</feature>
<sequence>MLKKKVYILPLVILLLSFVKTNAQVLCGLPKVTDEEKKTLLGLSNSNKNARKINNYTIFVSPTIVHKSSGESNFSESQIYQLINNANVIFAPINIHFEVLNNKIEHINEDKYYDFKTQDESDLRSKYEKSEAINIYFFHTLTLPDLSLLNGYTNLPNLSRSSNFMFFSYLENTSSEFNLLKDKIFIHELGHYFGLLHTYQDSNDPDESKRELVTRGIGANCANTGDQLCDTNADPYERIPSIFSLGCTEIIPTYILDKNGASFSPPVDNYMSYQTKCGNVFTTMQYQKMEAGLNIRLSSNAEYNIWKDGSNTLSIKSIEKKSFCIGEEVEVAYEKNGYFDPNNEVSVLLSDKSGMNFEKVSDVTFINDNRLKFTLKQGLADGSNYRIVLSSSNPILSSPNSEHFEIKSRPSASITANNTTVNQGEEISLKINFGGTGPWSFKDWNGFYYTDIRYPVITINSTITESRLFTISDISNSCGNLTLTPSIYVSVIPPSLQISGNSDRVFCISNPVFLEVKNIDAKQLATADYKVIINSQGQTYNLSPEILNSGFRFILPSNLQTDQRYALKISGNQEGNFSQTIYFKVGDKPEQPKIITPNSICFGATKNILEAEGKNLKWYTSQTGQSFYNQIKVNTLKEGNEVYYVSQIDSNGCESERSKMDVVIKPKVTAELYGSYYLVHGDSLKLSLNLTGEAPWQFTISNLGTFTSYNSKPEIIVSPEVSTTYSITNVANQCGAGTTSGYAEVNVGLALANEPISTNDFSVFPNPVLDGRIQIDSKESIQKVELISTDGKLSFSTTFLINIPQPIIFPNHLKGKYILKVYTAKQTFQKHIILN</sequence>
<gene>
    <name evidence="2" type="ORF">ACFOOI_03040</name>
</gene>
<dbReference type="Pfam" id="PF19081">
    <property type="entry name" value="Ig_7"/>
    <property type="match status" value="1"/>
</dbReference>
<keyword evidence="2" id="KW-0645">Protease</keyword>
<accession>A0ABV7YUC3</accession>
<evidence type="ECO:0000313" key="2">
    <source>
        <dbReference type="EMBL" id="MFC3809617.1"/>
    </source>
</evidence>